<accession>A0A4R6WPQ6</accession>
<comment type="caution">
    <text evidence="3">The sequence shown here is derived from an EMBL/GenBank/DDBJ whole genome shotgun (WGS) entry which is preliminary data.</text>
</comment>
<feature type="transmembrane region" description="Helical" evidence="1">
    <location>
        <begin position="138"/>
        <end position="158"/>
    </location>
</feature>
<reference evidence="3 4" key="1">
    <citation type="submission" date="2019-03" db="EMBL/GenBank/DDBJ databases">
        <title>Genomic Encyclopedia of Type Strains, Phase III (KMG-III): the genomes of soil and plant-associated and newly described type strains.</title>
        <authorList>
            <person name="Whitman W."/>
        </authorList>
    </citation>
    <scope>NUCLEOTIDE SEQUENCE [LARGE SCALE GENOMIC DNA]</scope>
    <source>
        <strain evidence="3 4">CGMCC 1.7660</strain>
    </source>
</reference>
<keyword evidence="4" id="KW-1185">Reference proteome</keyword>
<feature type="transmembrane region" description="Helical" evidence="1">
    <location>
        <begin position="27"/>
        <end position="47"/>
    </location>
</feature>
<evidence type="ECO:0000259" key="2">
    <source>
        <dbReference type="Pfam" id="PF20349"/>
    </source>
</evidence>
<sequence>MIGEITSVLEALRGWPGAVWLRGSGTAYLFVNAAHILGIALALGAILPLDLRLLGLARRAPLDLLAPFLIRCAATGLVLAIPTGLWLFSVKPADYLVNAAFLWKLGLLALAFLNIALQHRNPAFAAAGHRITRTCRTRLHAAMSMLLWLGVLLAGRWVGFL</sequence>
<organism evidence="3 4">
    <name type="scientific">Dongia mobilis</name>
    <dbReference type="NCBI Taxonomy" id="578943"/>
    <lineage>
        <taxon>Bacteria</taxon>
        <taxon>Pseudomonadati</taxon>
        <taxon>Pseudomonadota</taxon>
        <taxon>Alphaproteobacteria</taxon>
        <taxon>Rhodospirillales</taxon>
        <taxon>Dongiaceae</taxon>
        <taxon>Dongia</taxon>
    </lineage>
</organism>
<proteinExistence type="predicted"/>
<dbReference type="EMBL" id="SNYW01000011">
    <property type="protein sequence ID" value="TDQ80497.1"/>
    <property type="molecule type" value="Genomic_DNA"/>
</dbReference>
<dbReference type="RefSeq" id="WP_243735662.1">
    <property type="nucleotide sequence ID" value="NZ_SNYW01000011.1"/>
</dbReference>
<gene>
    <name evidence="3" type="ORF">A8950_3028</name>
</gene>
<name>A0A4R6WPQ6_9PROT</name>
<keyword evidence="1" id="KW-0472">Membrane</keyword>
<dbReference type="InterPro" id="IPR046586">
    <property type="entry name" value="DUF6644"/>
</dbReference>
<feature type="transmembrane region" description="Helical" evidence="1">
    <location>
        <begin position="95"/>
        <end position="117"/>
    </location>
</feature>
<evidence type="ECO:0000256" key="1">
    <source>
        <dbReference type="SAM" id="Phobius"/>
    </source>
</evidence>
<feature type="transmembrane region" description="Helical" evidence="1">
    <location>
        <begin position="68"/>
        <end position="89"/>
    </location>
</feature>
<evidence type="ECO:0000313" key="3">
    <source>
        <dbReference type="EMBL" id="TDQ80497.1"/>
    </source>
</evidence>
<protein>
    <recommendedName>
        <fullName evidence="2">DUF6644 domain-containing protein</fullName>
    </recommendedName>
</protein>
<keyword evidence="1" id="KW-0812">Transmembrane</keyword>
<dbReference type="AlphaFoldDB" id="A0A4R6WPQ6"/>
<dbReference type="Proteomes" id="UP000295783">
    <property type="component" value="Unassembled WGS sequence"/>
</dbReference>
<evidence type="ECO:0000313" key="4">
    <source>
        <dbReference type="Proteomes" id="UP000295783"/>
    </source>
</evidence>
<keyword evidence="1" id="KW-1133">Transmembrane helix</keyword>
<feature type="domain" description="DUF6644" evidence="2">
    <location>
        <begin position="28"/>
        <end position="160"/>
    </location>
</feature>
<dbReference type="Pfam" id="PF20349">
    <property type="entry name" value="DUF6644"/>
    <property type="match status" value="1"/>
</dbReference>